<reference evidence="2 3" key="1">
    <citation type="submission" date="2017-05" db="EMBL/GenBank/DDBJ databases">
        <title>Genome Sequence of Loktanella vestfoldensis Strain SMR4r Isolated from a Culture of the Diatom Skeletonema marinoi.</title>
        <authorList>
            <person name="Topel M."/>
            <person name="Pinder M.I.M."/>
            <person name="Johansson O.N."/>
            <person name="Kourtchenko O."/>
            <person name="Godhe A."/>
            <person name="Clarke A.K."/>
        </authorList>
    </citation>
    <scope>NUCLEOTIDE SEQUENCE [LARGE SCALE GENOMIC DNA]</scope>
    <source>
        <strain evidence="2 3">SMR4r</strain>
    </source>
</reference>
<evidence type="ECO:0000256" key="1">
    <source>
        <dbReference type="SAM" id="MobiDB-lite"/>
    </source>
</evidence>
<name>A0A1Y0EAQ2_9RHOB</name>
<dbReference type="EMBL" id="CP021431">
    <property type="protein sequence ID" value="ARU00578.1"/>
    <property type="molecule type" value="Genomic_DNA"/>
</dbReference>
<accession>A0A1Y0EAQ2</accession>
<dbReference type="OrthoDB" id="7658418at2"/>
<organism evidence="2 3">
    <name type="scientific">Yoonia vestfoldensis</name>
    <dbReference type="NCBI Taxonomy" id="245188"/>
    <lineage>
        <taxon>Bacteria</taxon>
        <taxon>Pseudomonadati</taxon>
        <taxon>Pseudomonadota</taxon>
        <taxon>Alphaproteobacteria</taxon>
        <taxon>Rhodobacterales</taxon>
        <taxon>Paracoccaceae</taxon>
        <taxon>Yoonia</taxon>
    </lineage>
</organism>
<dbReference type="AlphaFoldDB" id="A0A1Y0EAQ2"/>
<sequence>MRAFLAGGFWAVLVGGGALAVLSLAMDPPQAPDQIDPPEAAAAAPQTAVPETAVPETTVPETAVETETAVEAAPVTPPQASAPVAEVPSPPEPQPEIQPEPQPEPETQSQIMPSAALPQSTADVRVNRPRAAPDTATAELMPDEMIIAPLQRFAADFDYAADLPMIALVLLDDPLMRDAPAVLRQLPFVPSVVLNATTPGVTARMQAYRAAGIELLLQADLPPGAQPSDLAVIYSGAFALVPEAIALFSDGTGPEVTERALADHALRLIGDAGRGFVTLPRGLGGAMRNVATDGVPVAQIARRLDAGGETRDAITRSLQQAALRARQSGHVVLLGQMTPETLAAIRDWAARSDPAQISLAPVSAILLGQLAQ</sequence>
<evidence type="ECO:0000313" key="2">
    <source>
        <dbReference type="EMBL" id="ARU00578.1"/>
    </source>
</evidence>
<protein>
    <submittedName>
        <fullName evidence="2">Divergent polysaccharide deacetylase</fullName>
    </submittedName>
</protein>
<dbReference type="KEGG" id="lvs:LOKVESSMR4R_01254"/>
<dbReference type="InterPro" id="IPR011330">
    <property type="entry name" value="Glyco_hydro/deAcase_b/a-brl"/>
</dbReference>
<dbReference type="Proteomes" id="UP000195273">
    <property type="component" value="Chromosome"/>
</dbReference>
<dbReference type="GO" id="GO:0005975">
    <property type="term" value="P:carbohydrate metabolic process"/>
    <property type="evidence" value="ECO:0007669"/>
    <property type="project" value="InterPro"/>
</dbReference>
<dbReference type="Pfam" id="PF04748">
    <property type="entry name" value="Polysacc_deac_2"/>
    <property type="match status" value="1"/>
</dbReference>
<evidence type="ECO:0000313" key="3">
    <source>
        <dbReference type="Proteomes" id="UP000195273"/>
    </source>
</evidence>
<feature type="compositionally biased region" description="Low complexity" evidence="1">
    <location>
        <begin position="30"/>
        <end position="87"/>
    </location>
</feature>
<feature type="region of interest" description="Disordered" evidence="1">
    <location>
        <begin position="30"/>
        <end position="127"/>
    </location>
</feature>
<dbReference type="SUPFAM" id="SSF88713">
    <property type="entry name" value="Glycoside hydrolase/deacetylase"/>
    <property type="match status" value="1"/>
</dbReference>
<proteinExistence type="predicted"/>
<gene>
    <name evidence="2" type="ORF">LOKVESSMR4R_01254</name>
</gene>
<dbReference type="InterPro" id="IPR006837">
    <property type="entry name" value="Divergent_DAC"/>
</dbReference>
<dbReference type="Gene3D" id="3.20.20.370">
    <property type="entry name" value="Glycoside hydrolase/deacetylase"/>
    <property type="match status" value="1"/>
</dbReference>
<feature type="compositionally biased region" description="Pro residues" evidence="1">
    <location>
        <begin position="88"/>
        <end position="104"/>
    </location>
</feature>
<dbReference type="RefSeq" id="WP_087206776.1">
    <property type="nucleotide sequence ID" value="NZ_CP021431.1"/>
</dbReference>
<keyword evidence="3" id="KW-1185">Reference proteome</keyword>